<dbReference type="RefSeq" id="XP_024327627.1">
    <property type="nucleotide sequence ID" value="XM_024464439.1"/>
</dbReference>
<dbReference type="AlphaFoldDB" id="A0A177AK03"/>
<name>A0A177AK03_9PEZI</name>
<proteinExistence type="predicted"/>
<protein>
    <submittedName>
        <fullName evidence="1">Uncharacterized protein</fullName>
    </submittedName>
</protein>
<dbReference type="GeneID" id="36283845"/>
<accession>A0A177AK03</accession>
<dbReference type="EMBL" id="KV441387">
    <property type="protein sequence ID" value="OAF62355.1"/>
    <property type="molecule type" value="Genomic_DNA"/>
</dbReference>
<evidence type="ECO:0000313" key="1">
    <source>
        <dbReference type="EMBL" id="OAF62355.1"/>
    </source>
</evidence>
<reference evidence="1" key="1">
    <citation type="submission" date="2016-03" db="EMBL/GenBank/DDBJ databases">
        <title>Updated assembly of Pseudogymnoascus destructans, the fungus causing white-nose syndrome of bats.</title>
        <authorList>
            <person name="Palmer J.M."/>
            <person name="Drees K.P."/>
            <person name="Foster J.T."/>
            <person name="Lindner D.L."/>
        </authorList>
    </citation>
    <scope>NUCLEOTIDE SEQUENCE [LARGE SCALE GENOMIC DNA]</scope>
    <source>
        <strain evidence="1">20631-21</strain>
    </source>
</reference>
<sequence>MDRIDSPKAPQWPHSPLGQCDYVLPEIKGTSGLNNATSLLKQTRFITLHLLLPSAKEIYRSSKQLKPQVRPAGPPALLSLFPESYTTNSISFSSTPAPILSSGPDRLLCPPKYCIIIPALFDNI</sequence>
<organism evidence="1">
    <name type="scientific">Pseudogymnoascus destructans</name>
    <dbReference type="NCBI Taxonomy" id="655981"/>
    <lineage>
        <taxon>Eukaryota</taxon>
        <taxon>Fungi</taxon>
        <taxon>Dikarya</taxon>
        <taxon>Ascomycota</taxon>
        <taxon>Pezizomycotina</taxon>
        <taxon>Leotiomycetes</taxon>
        <taxon>Thelebolales</taxon>
        <taxon>Thelebolaceae</taxon>
        <taxon>Pseudogymnoascus</taxon>
    </lineage>
</organism>
<dbReference type="Proteomes" id="UP000077154">
    <property type="component" value="Unassembled WGS sequence"/>
</dbReference>
<gene>
    <name evidence="1" type="ORF">VC83_00752</name>
</gene>